<proteinExistence type="predicted"/>
<evidence type="ECO:0000313" key="2">
    <source>
        <dbReference type="Proteomes" id="UP000007062"/>
    </source>
</evidence>
<reference evidence="1" key="3">
    <citation type="submission" date="2020-05" db="UniProtKB">
        <authorList>
            <consortium name="EnsemblMetazoa"/>
        </authorList>
    </citation>
    <scope>IDENTIFICATION</scope>
    <source>
        <strain evidence="1">PEST</strain>
    </source>
</reference>
<organism evidence="1 2">
    <name type="scientific">Anopheles gambiae</name>
    <name type="common">African malaria mosquito</name>
    <dbReference type="NCBI Taxonomy" id="7165"/>
    <lineage>
        <taxon>Eukaryota</taxon>
        <taxon>Metazoa</taxon>
        <taxon>Ecdysozoa</taxon>
        <taxon>Arthropoda</taxon>
        <taxon>Hexapoda</taxon>
        <taxon>Insecta</taxon>
        <taxon>Pterygota</taxon>
        <taxon>Neoptera</taxon>
        <taxon>Endopterygota</taxon>
        <taxon>Diptera</taxon>
        <taxon>Nematocera</taxon>
        <taxon>Culicoidea</taxon>
        <taxon>Culicidae</taxon>
        <taxon>Anophelinae</taxon>
        <taxon>Anopheles</taxon>
    </lineage>
</organism>
<dbReference type="EnsemblMetazoa" id="AGAP029768-RA">
    <property type="protein sequence ID" value="AGAP029768-PA"/>
    <property type="gene ID" value="AGAP029768"/>
</dbReference>
<protein>
    <submittedName>
        <fullName evidence="1">Uncharacterized protein</fullName>
    </submittedName>
</protein>
<dbReference type="AlphaFoldDB" id="A0A453Z131"/>
<keyword evidence="2" id="KW-1185">Reference proteome</keyword>
<reference evidence="1 2" key="1">
    <citation type="journal article" date="2002" name="Science">
        <title>The genome sequence of the malaria mosquito Anopheles gambiae.</title>
        <authorList>
            <person name="Holt R.A."/>
            <person name="Subramanian G.M."/>
            <person name="Halpern A."/>
            <person name="Sutton G.G."/>
            <person name="Charlab R."/>
            <person name="Nusskern D.R."/>
            <person name="Wincker P."/>
            <person name="Clark A.G."/>
            <person name="Ribeiro J.M."/>
            <person name="Wides R."/>
            <person name="Salzberg S.L."/>
            <person name="Loftus B."/>
            <person name="Yandell M."/>
            <person name="Majoros W.H."/>
            <person name="Rusch D.B."/>
            <person name="Lai Z."/>
            <person name="Kraft C.L."/>
            <person name="Abril J.F."/>
            <person name="Anthouard V."/>
            <person name="Arensburger P."/>
            <person name="Atkinson P.W."/>
            <person name="Baden H."/>
            <person name="de Berardinis V."/>
            <person name="Baldwin D."/>
            <person name="Benes V."/>
            <person name="Biedler J."/>
            <person name="Blass C."/>
            <person name="Bolanos R."/>
            <person name="Boscus D."/>
            <person name="Barnstead M."/>
            <person name="Cai S."/>
            <person name="Center A."/>
            <person name="Chaturverdi K."/>
            <person name="Christophides G.K."/>
            <person name="Chrystal M.A."/>
            <person name="Clamp M."/>
            <person name="Cravchik A."/>
            <person name="Curwen V."/>
            <person name="Dana A."/>
            <person name="Delcher A."/>
            <person name="Dew I."/>
            <person name="Evans C.A."/>
            <person name="Flanigan M."/>
            <person name="Grundschober-Freimoser A."/>
            <person name="Friedli L."/>
            <person name="Gu Z."/>
            <person name="Guan P."/>
            <person name="Guigo R."/>
            <person name="Hillenmeyer M.E."/>
            <person name="Hladun S.L."/>
            <person name="Hogan J.R."/>
            <person name="Hong Y.S."/>
            <person name="Hoover J."/>
            <person name="Jaillon O."/>
            <person name="Ke Z."/>
            <person name="Kodira C."/>
            <person name="Kokoza E."/>
            <person name="Koutsos A."/>
            <person name="Letunic I."/>
            <person name="Levitsky A."/>
            <person name="Liang Y."/>
            <person name="Lin J.J."/>
            <person name="Lobo N.F."/>
            <person name="Lopez J.R."/>
            <person name="Malek J.A."/>
            <person name="McIntosh T.C."/>
            <person name="Meister S."/>
            <person name="Miller J."/>
            <person name="Mobarry C."/>
            <person name="Mongin E."/>
            <person name="Murphy S.D."/>
            <person name="O'Brochta D.A."/>
            <person name="Pfannkoch C."/>
            <person name="Qi R."/>
            <person name="Regier M.A."/>
            <person name="Remington K."/>
            <person name="Shao H."/>
            <person name="Sharakhova M.V."/>
            <person name="Sitter C.D."/>
            <person name="Shetty J."/>
            <person name="Smith T.J."/>
            <person name="Strong R."/>
            <person name="Sun J."/>
            <person name="Thomasova D."/>
            <person name="Ton L.Q."/>
            <person name="Topalis P."/>
            <person name="Tu Z."/>
            <person name="Unger M.F."/>
            <person name="Walenz B."/>
            <person name="Wang A."/>
            <person name="Wang J."/>
            <person name="Wang M."/>
            <person name="Wang X."/>
            <person name="Woodford K.J."/>
            <person name="Wortman J.R."/>
            <person name="Wu M."/>
            <person name="Yao A."/>
            <person name="Zdobnov E.M."/>
            <person name="Zhang H."/>
            <person name="Zhao Q."/>
            <person name="Zhao S."/>
            <person name="Zhu S.C."/>
            <person name="Zhimulev I."/>
            <person name="Coluzzi M."/>
            <person name="della Torre A."/>
            <person name="Roth C.W."/>
            <person name="Louis C."/>
            <person name="Kalush F."/>
            <person name="Mural R.J."/>
            <person name="Myers E.W."/>
            <person name="Adams M.D."/>
            <person name="Smith H.O."/>
            <person name="Broder S."/>
            <person name="Gardner M.J."/>
            <person name="Fraser C.M."/>
            <person name="Birney E."/>
            <person name="Bork P."/>
            <person name="Brey P.T."/>
            <person name="Venter J.C."/>
            <person name="Weissenbach J."/>
            <person name="Kafatos F.C."/>
            <person name="Collins F.H."/>
            <person name="Hoffman S.L."/>
        </authorList>
    </citation>
    <scope>NUCLEOTIDE SEQUENCE [LARGE SCALE GENOMIC DNA]</scope>
    <source>
        <strain evidence="1 2">PEST</strain>
    </source>
</reference>
<dbReference type="InParanoid" id="A0A453Z131"/>
<dbReference type="Proteomes" id="UP000007062">
    <property type="component" value="Chromosome 2R"/>
</dbReference>
<name>A0A453Z131_ANOGA</name>
<dbReference type="VEuPathDB" id="VectorBase:AGAP029768"/>
<dbReference type="EMBL" id="AAAB01008904">
    <property type="status" value="NOT_ANNOTATED_CDS"/>
    <property type="molecule type" value="Genomic_DNA"/>
</dbReference>
<evidence type="ECO:0000313" key="1">
    <source>
        <dbReference type="EnsemblMetazoa" id="AGAP029768-PA"/>
    </source>
</evidence>
<reference evidence="1 2" key="2">
    <citation type="journal article" date="2004" name="Trends Parasitol.">
        <title>The Anopheles gambiae genome: an update.</title>
        <authorList>
            <person name="Mongin E."/>
            <person name="Louis C."/>
            <person name="Holt R.A."/>
            <person name="Birney E."/>
            <person name="Collins F.H."/>
        </authorList>
    </citation>
    <scope>NUCLEOTIDE SEQUENCE [LARGE SCALE GENOMIC DNA]</scope>
    <source>
        <strain evidence="1 2">PEST</strain>
    </source>
</reference>
<sequence length="67" mass="8014">MTPNFLSPSYTHTHKHTLEPELSLGCFFLRWLECWLVKKKLTFHFPFDVVFATYGTTEKTHHLLHRP</sequence>
<accession>A0A453Z131</accession>